<keyword evidence="2" id="KW-1185">Reference proteome</keyword>
<dbReference type="PATRIC" id="fig|1297742.4.peg.5518"/>
<dbReference type="STRING" id="1297742.A176_005431"/>
<reference evidence="1 2" key="1">
    <citation type="journal article" date="2016" name="PLoS ONE">
        <title>Complete Genome Sequence and Comparative Genomics of a Novel Myxobacterium Myxococcus hansupus.</title>
        <authorList>
            <person name="Sharma G."/>
            <person name="Narwani T."/>
            <person name="Subramanian S."/>
        </authorList>
    </citation>
    <scope>NUCLEOTIDE SEQUENCE [LARGE SCALE GENOMIC DNA]</scope>
    <source>
        <strain evidence="2">mixupus</strain>
    </source>
</reference>
<evidence type="ECO:0000313" key="2">
    <source>
        <dbReference type="Proteomes" id="UP000009026"/>
    </source>
</evidence>
<name>A0A0H4X0B3_9BACT</name>
<dbReference type="Proteomes" id="UP000009026">
    <property type="component" value="Chromosome"/>
</dbReference>
<dbReference type="OrthoDB" id="5525879at2"/>
<proteinExistence type="predicted"/>
<dbReference type="KEGG" id="mym:A176_005431"/>
<accession>A0A0H4X0B3</accession>
<evidence type="ECO:0000313" key="1">
    <source>
        <dbReference type="EMBL" id="AKQ68519.1"/>
    </source>
</evidence>
<dbReference type="AlphaFoldDB" id="A0A0H4X0B3"/>
<dbReference type="EMBL" id="CP012109">
    <property type="protein sequence ID" value="AKQ68519.1"/>
    <property type="molecule type" value="Genomic_DNA"/>
</dbReference>
<dbReference type="RefSeq" id="WP_002638281.1">
    <property type="nucleotide sequence ID" value="NZ_CP012109.1"/>
</dbReference>
<sequence length="63" mass="6953">MPVERLAGSASLVDVLDRVLDRGLRWDVSARERSFRNWPSASLCPIVVASVELRTLPPHARGA</sequence>
<organism evidence="1 2">
    <name type="scientific">Pseudomyxococcus hansupus</name>
    <dbReference type="NCBI Taxonomy" id="1297742"/>
    <lineage>
        <taxon>Bacteria</taxon>
        <taxon>Pseudomonadati</taxon>
        <taxon>Myxococcota</taxon>
        <taxon>Myxococcia</taxon>
        <taxon>Myxococcales</taxon>
        <taxon>Cystobacterineae</taxon>
        <taxon>Myxococcaceae</taxon>
        <taxon>Pseudomyxococcus</taxon>
    </lineage>
</organism>
<protein>
    <submittedName>
        <fullName evidence="1">Uncharacterized protein</fullName>
    </submittedName>
</protein>
<gene>
    <name evidence="1" type="ORF">A176_005431</name>
</gene>